<dbReference type="GO" id="GO:0009626">
    <property type="term" value="P:plant-type hypersensitive response"/>
    <property type="evidence" value="ECO:0007669"/>
    <property type="project" value="UniProtKB-KW"/>
</dbReference>
<organism evidence="3 4">
    <name type="scientific">Escallonia herrerae</name>
    <dbReference type="NCBI Taxonomy" id="1293975"/>
    <lineage>
        <taxon>Eukaryota</taxon>
        <taxon>Viridiplantae</taxon>
        <taxon>Streptophyta</taxon>
        <taxon>Embryophyta</taxon>
        <taxon>Tracheophyta</taxon>
        <taxon>Spermatophyta</taxon>
        <taxon>Magnoliopsida</taxon>
        <taxon>eudicotyledons</taxon>
        <taxon>Gunneridae</taxon>
        <taxon>Pentapetalae</taxon>
        <taxon>asterids</taxon>
        <taxon>campanulids</taxon>
        <taxon>Escalloniales</taxon>
        <taxon>Escalloniaceae</taxon>
        <taxon>Escallonia</taxon>
    </lineage>
</organism>
<evidence type="ECO:0000313" key="4">
    <source>
        <dbReference type="Proteomes" id="UP001188597"/>
    </source>
</evidence>
<gene>
    <name evidence="3" type="ORF">RJ639_021008</name>
</gene>
<reference evidence="3" key="1">
    <citation type="submission" date="2022-12" db="EMBL/GenBank/DDBJ databases">
        <title>Draft genome assemblies for two species of Escallonia (Escalloniales).</title>
        <authorList>
            <person name="Chanderbali A."/>
            <person name="Dervinis C."/>
            <person name="Anghel I."/>
            <person name="Soltis D."/>
            <person name="Soltis P."/>
            <person name="Zapata F."/>
        </authorList>
    </citation>
    <scope>NUCLEOTIDE SEQUENCE</scope>
    <source>
        <strain evidence="3">UCBG64.0493</strain>
        <tissue evidence="3">Leaf</tissue>
    </source>
</reference>
<dbReference type="Proteomes" id="UP001188597">
    <property type="component" value="Unassembled WGS sequence"/>
</dbReference>
<feature type="domain" description="HMA" evidence="2">
    <location>
        <begin position="76"/>
        <end position="123"/>
    </location>
</feature>
<accession>A0AA88V4J4</accession>
<evidence type="ECO:0000313" key="3">
    <source>
        <dbReference type="EMBL" id="KAK3001886.1"/>
    </source>
</evidence>
<sequence length="123" mass="13650">MANSGSRPTAGLFPFTLTIGLCKYQVVTKQNRTSSDMTLVSWAKKELARLTTHRPKRLLPPPTSLDSGKCLQMPLVQEVVLAADLKCAKCQMRVANVISKMDGMESIVVHVREKRLTLTHISE</sequence>
<proteinExistence type="predicted"/>
<protein>
    <recommendedName>
        <fullName evidence="2">HMA domain-containing protein</fullName>
    </recommendedName>
</protein>
<dbReference type="SUPFAM" id="SSF55008">
    <property type="entry name" value="HMA, heavy metal-associated domain"/>
    <property type="match status" value="1"/>
</dbReference>
<dbReference type="InterPro" id="IPR036163">
    <property type="entry name" value="HMA_dom_sf"/>
</dbReference>
<dbReference type="EMBL" id="JAVXUP010002696">
    <property type="protein sequence ID" value="KAK3001886.1"/>
    <property type="molecule type" value="Genomic_DNA"/>
</dbReference>
<comment type="subcellular location">
    <subcellularLocation>
        <location evidence="1">Membrane</location>
        <topology evidence="1">Peripheral membrane protein</topology>
    </subcellularLocation>
</comment>
<dbReference type="GO" id="GO:0046872">
    <property type="term" value="F:metal ion binding"/>
    <property type="evidence" value="ECO:0007669"/>
    <property type="project" value="InterPro"/>
</dbReference>
<dbReference type="GO" id="GO:0016020">
    <property type="term" value="C:membrane"/>
    <property type="evidence" value="ECO:0007669"/>
    <property type="project" value="UniProtKB-SubCell"/>
</dbReference>
<dbReference type="PROSITE" id="PS50846">
    <property type="entry name" value="HMA_2"/>
    <property type="match status" value="1"/>
</dbReference>
<name>A0AA88V4J4_9ASTE</name>
<keyword evidence="4" id="KW-1185">Reference proteome</keyword>
<evidence type="ECO:0000256" key="1">
    <source>
        <dbReference type="ARBA" id="ARBA00004170"/>
    </source>
</evidence>
<evidence type="ECO:0000259" key="2">
    <source>
        <dbReference type="PROSITE" id="PS50846"/>
    </source>
</evidence>
<dbReference type="AlphaFoldDB" id="A0AA88V4J4"/>
<dbReference type="InterPro" id="IPR006121">
    <property type="entry name" value="HMA_dom"/>
</dbReference>
<comment type="caution">
    <text evidence="3">The sequence shown here is derived from an EMBL/GenBank/DDBJ whole genome shotgun (WGS) entry which is preliminary data.</text>
</comment>
<dbReference type="Gene3D" id="3.30.70.100">
    <property type="match status" value="1"/>
</dbReference>